<proteinExistence type="predicted"/>
<evidence type="ECO:0000313" key="2">
    <source>
        <dbReference type="EMBL" id="KUM49663.1"/>
    </source>
</evidence>
<feature type="region of interest" description="Disordered" evidence="1">
    <location>
        <begin position="1"/>
        <end position="32"/>
    </location>
</feature>
<gene>
    <name evidence="2" type="ORF">ABT39_MTgene2889</name>
</gene>
<name>A0A101M2D4_PICGL</name>
<keyword evidence="2" id="KW-0496">Mitochondrion</keyword>
<reference evidence="2" key="1">
    <citation type="journal article" date="2015" name="Genome Biol. Evol.">
        <title>Organellar Genomes of White Spruce (Picea glauca): Assembly and Annotation.</title>
        <authorList>
            <person name="Jackman S.D."/>
            <person name="Warren R.L."/>
            <person name="Gibb E.A."/>
            <person name="Vandervalk B.P."/>
            <person name="Mohamadi H."/>
            <person name="Chu J."/>
            <person name="Raymond A."/>
            <person name="Pleasance S."/>
            <person name="Coope R."/>
            <person name="Wildung M.R."/>
            <person name="Ritland C.E."/>
            <person name="Bousquet J."/>
            <person name="Jones S.J."/>
            <person name="Bohlmann J."/>
            <person name="Birol I."/>
        </authorList>
    </citation>
    <scope>NUCLEOTIDE SEQUENCE [LARGE SCALE GENOMIC DNA]</scope>
    <source>
        <tissue evidence="2">Flushing bud</tissue>
    </source>
</reference>
<evidence type="ECO:0000256" key="1">
    <source>
        <dbReference type="SAM" id="MobiDB-lite"/>
    </source>
</evidence>
<accession>A0A101M2D4</accession>
<sequence>MDEQVDRCFHQKGKSMNRWRSSGAHSGRRDDLPTIRIPYPIPPLLFFLFPGELRIVLCGRGGIDGSRRYGLLAFSDDREGSRRKDGNAGIGISLLIPNRPTRWERG</sequence>
<organism evidence="2">
    <name type="scientific">Picea glauca</name>
    <name type="common">White spruce</name>
    <name type="synonym">Pinus glauca</name>
    <dbReference type="NCBI Taxonomy" id="3330"/>
    <lineage>
        <taxon>Eukaryota</taxon>
        <taxon>Viridiplantae</taxon>
        <taxon>Streptophyta</taxon>
        <taxon>Embryophyta</taxon>
        <taxon>Tracheophyta</taxon>
        <taxon>Spermatophyta</taxon>
        <taxon>Pinopsida</taxon>
        <taxon>Pinidae</taxon>
        <taxon>Conifers I</taxon>
        <taxon>Pinales</taxon>
        <taxon>Pinaceae</taxon>
        <taxon>Picea</taxon>
    </lineage>
</organism>
<dbReference type="EMBL" id="LKAM01000002">
    <property type="protein sequence ID" value="KUM49663.1"/>
    <property type="molecule type" value="Genomic_DNA"/>
</dbReference>
<protein>
    <submittedName>
        <fullName evidence="2">Uncharacterized protein</fullName>
    </submittedName>
</protein>
<geneLocation type="mitochondrion" evidence="2"/>
<dbReference type="AlphaFoldDB" id="A0A101M2D4"/>
<comment type="caution">
    <text evidence="2">The sequence shown here is derived from an EMBL/GenBank/DDBJ whole genome shotgun (WGS) entry which is preliminary data.</text>
</comment>